<keyword evidence="4" id="KW-1185">Reference proteome</keyword>
<dbReference type="Pfam" id="PF00041">
    <property type="entry name" value="fn3"/>
    <property type="match status" value="7"/>
</dbReference>
<feature type="domain" description="Fibronectin type-III" evidence="2">
    <location>
        <begin position="749"/>
        <end position="839"/>
    </location>
</feature>
<feature type="compositionally biased region" description="Low complexity" evidence="1">
    <location>
        <begin position="118"/>
        <end position="132"/>
    </location>
</feature>
<comment type="caution">
    <text evidence="3">The sequence shown here is derived from an EMBL/GenBank/DDBJ whole genome shotgun (WGS) entry which is preliminary data.</text>
</comment>
<feature type="region of interest" description="Disordered" evidence="1">
    <location>
        <begin position="76"/>
        <end position="217"/>
    </location>
</feature>
<feature type="compositionally biased region" description="Pro residues" evidence="1">
    <location>
        <begin position="133"/>
        <end position="146"/>
    </location>
</feature>
<name>A0A6A4XBF3_AMPAM</name>
<feature type="domain" description="Fibronectin type-III" evidence="2">
    <location>
        <begin position="229"/>
        <end position="336"/>
    </location>
</feature>
<feature type="region of interest" description="Disordered" evidence="1">
    <location>
        <begin position="1023"/>
        <end position="1060"/>
    </location>
</feature>
<dbReference type="InterPro" id="IPR003961">
    <property type="entry name" value="FN3_dom"/>
</dbReference>
<evidence type="ECO:0000313" key="3">
    <source>
        <dbReference type="EMBL" id="KAF0311751.1"/>
    </source>
</evidence>
<feature type="domain" description="Fibronectin type-III" evidence="2">
    <location>
        <begin position="930"/>
        <end position="1028"/>
    </location>
</feature>
<dbReference type="EMBL" id="VIIS01000218">
    <property type="protein sequence ID" value="KAF0311751.1"/>
    <property type="molecule type" value="Genomic_DNA"/>
</dbReference>
<dbReference type="PANTHER" id="PTHR24099:SF11">
    <property type="entry name" value="FIBRONECTIN TYPE III DOMAIN-CONTAINING 3BA-RELATED"/>
    <property type="match status" value="1"/>
</dbReference>
<dbReference type="PANTHER" id="PTHR24099">
    <property type="entry name" value="E3 UBIQUITIN-PROTEIN LIGASE TRIM36-RELATED"/>
    <property type="match status" value="1"/>
</dbReference>
<dbReference type="SUPFAM" id="SSF49265">
    <property type="entry name" value="Fibronectin type III"/>
    <property type="match status" value="6"/>
</dbReference>
<dbReference type="SMART" id="SM00060">
    <property type="entry name" value="FN3"/>
    <property type="match status" value="8"/>
</dbReference>
<reference evidence="3 4" key="1">
    <citation type="submission" date="2019-07" db="EMBL/GenBank/DDBJ databases">
        <title>Draft genome assembly of a fouling barnacle, Amphibalanus amphitrite (Darwin, 1854): The first reference genome for Thecostraca.</title>
        <authorList>
            <person name="Kim W."/>
        </authorList>
    </citation>
    <scope>NUCLEOTIDE SEQUENCE [LARGE SCALE GENOMIC DNA]</scope>
    <source>
        <strain evidence="3">SNU_AA5</strain>
        <tissue evidence="3">Soma without cirri and trophi</tissue>
    </source>
</reference>
<dbReference type="PRINTS" id="PR00014">
    <property type="entry name" value="FNTYPEIII"/>
</dbReference>
<feature type="domain" description="Fibronectin type-III" evidence="2">
    <location>
        <begin position="840"/>
        <end position="929"/>
    </location>
</feature>
<evidence type="ECO:0000256" key="1">
    <source>
        <dbReference type="SAM" id="MobiDB-lite"/>
    </source>
</evidence>
<sequence length="1060" mass="113329">MEYPVCELYSTEYGPATVQMVSTNSSPPMAYPVQVPPGHMMQQVVDGTGTLRHVILSPEPRALATMPPYVSDGVELRPLQSTSQPPPPFYPAPPPPQGFGPPPYPPHAMYGAGGQQTGAGLLAAGAAPMQQGPSPPPQQTQMPPPHGPKDQRSQRRIQRMRRKLNEKQRQPAGGSRASPSPSPSPGDHKNGRRTASEPEENGEPSGDSTSSVCSQQDDEDRAVCEFLSKLRPPQVSEITRGSALVSWAHPDVTVDQLSIAPDQLSYELSMAESRSGSGGSAPPPPAAFRRVCADRTVSAELTQLRPATTYYLTLQCSLAALQGTVTAPVSFTTLAAPPEQPRPPTLLSKTKTNLHVKWSAPADNGSRISQYVLECDAGQGFSEVTRCRSKQHTVTHLQPATAYRLRVAACNELGQGPFSEPVTLQTAGLVPPPPEPPRLDEATAAQLSLSWSRRPTDDSFDVHMEKDGSKYGFLALYSGPDTRHRANGLTRNTSYRFKWTTVYSGSEQEHTVTGLQPGTAHQLRVCCVGEGGLSEPSEPATVTTEAVCPGRCAPPRLHGKPRATSCHVKWAAPEFCGGAAGTLALEYELELTLDEPSDGAEEPPAASRVYSGSDTECTVSTLLPGRPYRLQVRAVNRVGAGPWSESLSVLSGAGPPSPPAAPSVSARSPHALLVRWAEPASNGAAVTEYRLELAVGSAAFQPVYTGTALQHEARGLQPATAYRLRVAASNSAGAGPPSEPTVTVTPAASPAAVTCVEAEPTATSLTLSWQPPADHGAEVLHYTVEVSERLCSTAGPQPRLTVNQLAPDTVYRIRVQAVNSVGPGPFSAVYRWSTLSLPPAPPPLEVTHTAHNFVRLRWGDVKQQTERIVYSLECEAKNGEFYVVYEGSGTQFKMARLSEDTEYRLRICAANEAGEGPYSNVVSTRTTRQPPPSVRGLRLGDRTERSCTLEWLPVKSGASADQRPSYELQLTPAGRQHEFQTVYTGPEVQYRLTGLEPQTDYQARVCCRPATGECGPFTAPLRFTTPAAPPPPPAARAAAATSQTAKVGEHKERSVAGLGK</sequence>
<feature type="compositionally biased region" description="Pro residues" evidence="1">
    <location>
        <begin position="84"/>
        <end position="106"/>
    </location>
</feature>
<organism evidence="3 4">
    <name type="scientific">Amphibalanus amphitrite</name>
    <name type="common">Striped barnacle</name>
    <name type="synonym">Balanus amphitrite</name>
    <dbReference type="NCBI Taxonomy" id="1232801"/>
    <lineage>
        <taxon>Eukaryota</taxon>
        <taxon>Metazoa</taxon>
        <taxon>Ecdysozoa</taxon>
        <taxon>Arthropoda</taxon>
        <taxon>Crustacea</taxon>
        <taxon>Multicrustacea</taxon>
        <taxon>Cirripedia</taxon>
        <taxon>Thoracica</taxon>
        <taxon>Thoracicalcarea</taxon>
        <taxon>Balanomorpha</taxon>
        <taxon>Balanoidea</taxon>
        <taxon>Balanidae</taxon>
        <taxon>Amphibalaninae</taxon>
        <taxon>Amphibalanus</taxon>
    </lineage>
</organism>
<feature type="region of interest" description="Disordered" evidence="1">
    <location>
        <begin position="919"/>
        <end position="939"/>
    </location>
</feature>
<feature type="compositionally biased region" description="Polar residues" evidence="1">
    <location>
        <begin position="206"/>
        <end position="215"/>
    </location>
</feature>
<feature type="domain" description="Fibronectin type-III" evidence="2">
    <location>
        <begin position="551"/>
        <end position="656"/>
    </location>
</feature>
<feature type="domain" description="Fibronectin type-III" evidence="2">
    <location>
        <begin position="433"/>
        <end position="547"/>
    </location>
</feature>
<dbReference type="Proteomes" id="UP000440578">
    <property type="component" value="Unassembled WGS sequence"/>
</dbReference>
<feature type="domain" description="Fibronectin type-III" evidence="2">
    <location>
        <begin position="340"/>
        <end position="429"/>
    </location>
</feature>
<dbReference type="PROSITE" id="PS50853">
    <property type="entry name" value="FN3"/>
    <property type="match status" value="8"/>
</dbReference>
<dbReference type="Gene3D" id="2.60.40.10">
    <property type="entry name" value="Immunoglobulins"/>
    <property type="match status" value="9"/>
</dbReference>
<feature type="domain" description="Fibronectin type-III" evidence="2">
    <location>
        <begin position="658"/>
        <end position="748"/>
    </location>
</feature>
<proteinExistence type="predicted"/>
<accession>A0A6A4XBF3</accession>
<evidence type="ECO:0000313" key="4">
    <source>
        <dbReference type="Proteomes" id="UP000440578"/>
    </source>
</evidence>
<dbReference type="InterPro" id="IPR050617">
    <property type="entry name" value="E3_ligase_FN3/SPRY"/>
</dbReference>
<dbReference type="OrthoDB" id="443915at2759"/>
<dbReference type="InterPro" id="IPR013783">
    <property type="entry name" value="Ig-like_fold"/>
</dbReference>
<evidence type="ECO:0000259" key="2">
    <source>
        <dbReference type="PROSITE" id="PS50853"/>
    </source>
</evidence>
<dbReference type="InterPro" id="IPR036116">
    <property type="entry name" value="FN3_sf"/>
</dbReference>
<gene>
    <name evidence="3" type="primary">FNDC3A</name>
    <name evidence="3" type="ORF">FJT64_017458</name>
</gene>
<dbReference type="AlphaFoldDB" id="A0A6A4XBF3"/>
<protein>
    <submittedName>
        <fullName evidence="3">Fibronectin type III domain-containing protein 3B</fullName>
    </submittedName>
</protein>
<dbReference type="CDD" id="cd00063">
    <property type="entry name" value="FN3"/>
    <property type="match status" value="8"/>
</dbReference>